<evidence type="ECO:0008006" key="3">
    <source>
        <dbReference type="Google" id="ProtNLM"/>
    </source>
</evidence>
<dbReference type="EMBL" id="JAACFV010000118">
    <property type="protein sequence ID" value="KAF7505121.1"/>
    <property type="molecule type" value="Genomic_DNA"/>
</dbReference>
<dbReference type="Proteomes" id="UP000606974">
    <property type="component" value="Unassembled WGS sequence"/>
</dbReference>
<reference evidence="1" key="1">
    <citation type="submission" date="2020-02" db="EMBL/GenBank/DDBJ databases">
        <authorList>
            <person name="Palmer J.M."/>
        </authorList>
    </citation>
    <scope>NUCLEOTIDE SEQUENCE</scope>
    <source>
        <strain evidence="1">EPUS1.4</strain>
        <tissue evidence="1">Thallus</tissue>
    </source>
</reference>
<organism evidence="1 2">
    <name type="scientific">Endocarpon pusillum</name>
    <dbReference type="NCBI Taxonomy" id="364733"/>
    <lineage>
        <taxon>Eukaryota</taxon>
        <taxon>Fungi</taxon>
        <taxon>Dikarya</taxon>
        <taxon>Ascomycota</taxon>
        <taxon>Pezizomycotina</taxon>
        <taxon>Eurotiomycetes</taxon>
        <taxon>Chaetothyriomycetidae</taxon>
        <taxon>Verrucariales</taxon>
        <taxon>Verrucariaceae</taxon>
        <taxon>Endocarpon</taxon>
    </lineage>
</organism>
<comment type="caution">
    <text evidence="1">The sequence shown here is derived from an EMBL/GenBank/DDBJ whole genome shotgun (WGS) entry which is preliminary data.</text>
</comment>
<gene>
    <name evidence="1" type="ORF">GJ744_001261</name>
</gene>
<proteinExistence type="predicted"/>
<keyword evidence="2" id="KW-1185">Reference proteome</keyword>
<evidence type="ECO:0000313" key="1">
    <source>
        <dbReference type="EMBL" id="KAF7505121.1"/>
    </source>
</evidence>
<evidence type="ECO:0000313" key="2">
    <source>
        <dbReference type="Proteomes" id="UP000606974"/>
    </source>
</evidence>
<dbReference type="AlphaFoldDB" id="A0A8H7E3F3"/>
<name>A0A8H7E3F3_9EURO</name>
<dbReference type="SUPFAM" id="SSF56112">
    <property type="entry name" value="Protein kinase-like (PK-like)"/>
    <property type="match status" value="1"/>
</dbReference>
<sequence length="123" mass="13706">MSPAAELYLLQPNGLPLLEPILGFGRTGVVVQLGGYTVKLPLKYGTAGPDPAHIERYQIDNDITCESLEHEKKVYQRLGKHDGIVDCVDLSGVGIQMALMTHGNLRDYLRNNEITKSLRLVWF</sequence>
<accession>A0A8H7E3F3</accession>
<dbReference type="InterPro" id="IPR011009">
    <property type="entry name" value="Kinase-like_dom_sf"/>
</dbReference>
<protein>
    <recommendedName>
        <fullName evidence="3">Protein kinase domain-containing protein</fullName>
    </recommendedName>
</protein>
<dbReference type="OrthoDB" id="1668230at2759"/>